<dbReference type="Gene3D" id="1.10.10.10">
    <property type="entry name" value="Winged helix-like DNA-binding domain superfamily/Winged helix DNA-binding domain"/>
    <property type="match status" value="1"/>
</dbReference>
<dbReference type="GO" id="GO:0003677">
    <property type="term" value="F:DNA binding"/>
    <property type="evidence" value="ECO:0007669"/>
    <property type="project" value="InterPro"/>
</dbReference>
<sequence>MAYEPRIASALSGATRSQLDYWRREELLVPEVSATRPLLYSFRDLIALRTFVYLRESRPLQTIRKAMNSLRDIGETEHLSKYRFVTQGRRGIALVQSSGEGAVELVERPGHQLTVLALGDVLRSFPLDSIEVPNLAHPRPKLSVNPAVRRGYPVVAGTRVGYDLVAGLVRDGVSPAEIKEYYPGVSAEAARDAVSFADYVDRAAGRTAA</sequence>
<keyword evidence="3" id="KW-1185">Reference proteome</keyword>
<dbReference type="InterPro" id="IPR009061">
    <property type="entry name" value="DNA-bd_dom_put_sf"/>
</dbReference>
<evidence type="ECO:0000259" key="1">
    <source>
        <dbReference type="Pfam" id="PF13411"/>
    </source>
</evidence>
<dbReference type="InterPro" id="IPR009057">
    <property type="entry name" value="Homeodomain-like_sf"/>
</dbReference>
<comment type="caution">
    <text evidence="2">The sequence shown here is derived from an EMBL/GenBank/DDBJ whole genome shotgun (WGS) entry which is preliminary data.</text>
</comment>
<reference evidence="2 3" key="1">
    <citation type="submission" date="2019-03" db="EMBL/GenBank/DDBJ databases">
        <title>Sequencing the genomes of 1000 actinobacteria strains.</title>
        <authorList>
            <person name="Klenk H.-P."/>
        </authorList>
    </citation>
    <scope>NUCLEOTIDE SEQUENCE [LARGE SCALE GENOMIC DNA]</scope>
    <source>
        <strain evidence="2 3">DSM 43805</strain>
    </source>
</reference>
<name>A0A4V3C842_9ACTN</name>
<accession>A0A4V3C842</accession>
<organism evidence="2 3">
    <name type="scientific">Paractinoplanes brasiliensis</name>
    <dbReference type="NCBI Taxonomy" id="52695"/>
    <lineage>
        <taxon>Bacteria</taxon>
        <taxon>Bacillati</taxon>
        <taxon>Actinomycetota</taxon>
        <taxon>Actinomycetes</taxon>
        <taxon>Micromonosporales</taxon>
        <taxon>Micromonosporaceae</taxon>
        <taxon>Paractinoplanes</taxon>
    </lineage>
</organism>
<dbReference type="InterPro" id="IPR036388">
    <property type="entry name" value="WH-like_DNA-bd_sf"/>
</dbReference>
<dbReference type="AlphaFoldDB" id="A0A4V3C842"/>
<feature type="domain" description="HTH merR-type" evidence="1">
    <location>
        <begin position="8"/>
        <end position="69"/>
    </location>
</feature>
<dbReference type="EMBL" id="SNWR01000001">
    <property type="protein sequence ID" value="TDO39618.1"/>
    <property type="molecule type" value="Genomic_DNA"/>
</dbReference>
<dbReference type="Proteomes" id="UP000294901">
    <property type="component" value="Unassembled WGS sequence"/>
</dbReference>
<dbReference type="Gene3D" id="1.10.1660.10">
    <property type="match status" value="1"/>
</dbReference>
<evidence type="ECO:0000313" key="2">
    <source>
        <dbReference type="EMBL" id="TDO39618.1"/>
    </source>
</evidence>
<protein>
    <submittedName>
        <fullName evidence="2">Uncharacterized protein (DUF433 family)</fullName>
    </submittedName>
</protein>
<dbReference type="Pfam" id="PF04255">
    <property type="entry name" value="DUF433"/>
    <property type="match status" value="1"/>
</dbReference>
<dbReference type="OrthoDB" id="5147072at2"/>
<dbReference type="GO" id="GO:0006355">
    <property type="term" value="P:regulation of DNA-templated transcription"/>
    <property type="evidence" value="ECO:0007669"/>
    <property type="project" value="InterPro"/>
</dbReference>
<dbReference type="RefSeq" id="WP_133873919.1">
    <property type="nucleotide sequence ID" value="NZ_BOMD01000054.1"/>
</dbReference>
<dbReference type="SUPFAM" id="SSF46955">
    <property type="entry name" value="Putative DNA-binding domain"/>
    <property type="match status" value="1"/>
</dbReference>
<dbReference type="InterPro" id="IPR000551">
    <property type="entry name" value="MerR-type_HTH_dom"/>
</dbReference>
<proteinExistence type="predicted"/>
<dbReference type="InterPro" id="IPR007367">
    <property type="entry name" value="DUF433"/>
</dbReference>
<gene>
    <name evidence="2" type="ORF">C8E87_3309</name>
</gene>
<evidence type="ECO:0000313" key="3">
    <source>
        <dbReference type="Proteomes" id="UP000294901"/>
    </source>
</evidence>
<dbReference type="Pfam" id="PF13411">
    <property type="entry name" value="MerR_1"/>
    <property type="match status" value="1"/>
</dbReference>
<dbReference type="SUPFAM" id="SSF46689">
    <property type="entry name" value="Homeodomain-like"/>
    <property type="match status" value="1"/>
</dbReference>